<feature type="coiled-coil region" evidence="1">
    <location>
        <begin position="75"/>
        <end position="102"/>
    </location>
</feature>
<organism evidence="2">
    <name type="scientific">Fusarium oxysporum f. sp. pisi HDV247</name>
    <dbReference type="NCBI Taxonomy" id="1080344"/>
    <lineage>
        <taxon>Eukaryota</taxon>
        <taxon>Fungi</taxon>
        <taxon>Dikarya</taxon>
        <taxon>Ascomycota</taxon>
        <taxon>Pezizomycotina</taxon>
        <taxon>Sordariomycetes</taxon>
        <taxon>Hypocreomycetidae</taxon>
        <taxon>Hypocreales</taxon>
        <taxon>Nectriaceae</taxon>
        <taxon>Fusarium</taxon>
        <taxon>Fusarium oxysporum species complex</taxon>
    </lineage>
</organism>
<evidence type="ECO:0008006" key="3">
    <source>
        <dbReference type="Google" id="ProtNLM"/>
    </source>
</evidence>
<reference evidence="2" key="1">
    <citation type="submission" date="2011-10" db="EMBL/GenBank/DDBJ databases">
        <title>The Genome Sequence of Fusarium oxysporum HDV247.</title>
        <authorList>
            <consortium name="The Broad Institute Genome Sequencing Platform"/>
            <person name="Ma L.-J."/>
            <person name="Gale L.R."/>
            <person name="Schwartz D.C."/>
            <person name="Zhou S."/>
            <person name="Corby-Kistler H."/>
            <person name="Young S.K."/>
            <person name="Zeng Q."/>
            <person name="Gargeya S."/>
            <person name="Fitzgerald M."/>
            <person name="Haas B."/>
            <person name="Abouelleil A."/>
            <person name="Alvarado L."/>
            <person name="Arachchi H.M."/>
            <person name="Berlin A."/>
            <person name="Brown A."/>
            <person name="Chapman S.B."/>
            <person name="Chen Z."/>
            <person name="Dunbar C."/>
            <person name="Freedman E."/>
            <person name="Gearin G."/>
            <person name="Goldberg J."/>
            <person name="Griggs A."/>
            <person name="Gujja S."/>
            <person name="Heiman D."/>
            <person name="Howarth C."/>
            <person name="Larson L."/>
            <person name="Lui A."/>
            <person name="MacDonald P.J.P."/>
            <person name="Montmayeur A."/>
            <person name="Murphy C."/>
            <person name="Neiman D."/>
            <person name="Pearson M."/>
            <person name="Priest M."/>
            <person name="Roberts A."/>
            <person name="Saif S."/>
            <person name="Shea T."/>
            <person name="Shenoy N."/>
            <person name="Sisk P."/>
            <person name="Stolte C."/>
            <person name="Sykes S."/>
            <person name="Wortman J."/>
            <person name="Nusbaum C."/>
            <person name="Birren B."/>
        </authorList>
    </citation>
    <scope>NUCLEOTIDE SEQUENCE [LARGE SCALE GENOMIC DNA]</scope>
    <source>
        <strain evidence="2">HDV247</strain>
    </source>
</reference>
<dbReference type="HOGENOM" id="CLU_2026833_0_0_1"/>
<keyword evidence="1" id="KW-0175">Coiled coil</keyword>
<name>W9NIW8_FUSOX</name>
<evidence type="ECO:0000256" key="1">
    <source>
        <dbReference type="SAM" id="Coils"/>
    </source>
</evidence>
<sequence>MSNRVAKAKKTSTDNRQSLYILVAAFRNPIMPCSNCVRRKMEDSCVLNPAKSNYCNPCIKSGISCDGYGLSVAATRKIVNEKRRLEREEEIAEDELINLQAESTRIYNEINTQFAKITRLRH</sequence>
<protein>
    <recommendedName>
        <fullName evidence="3">Zn(2)-C6 fungal-type domain-containing protein</fullName>
    </recommendedName>
</protein>
<accession>W9NIW8</accession>
<dbReference type="EMBL" id="KI981262">
    <property type="protein sequence ID" value="EXA29937.1"/>
    <property type="molecule type" value="Genomic_DNA"/>
</dbReference>
<dbReference type="AlphaFoldDB" id="W9NIW8"/>
<dbReference type="OrthoDB" id="5099098at2759"/>
<reference evidence="2" key="2">
    <citation type="submission" date="2014-02" db="EMBL/GenBank/DDBJ databases">
        <title>Annotation of the Genome Sequence of Fusarium oxysporum HDV247.</title>
        <authorList>
            <consortium name="The Broad Institute Genomics Platform"/>
            <person name="Ma L.-J."/>
            <person name="Corby-Kistler H."/>
            <person name="Broz K."/>
            <person name="Gale L.R."/>
            <person name="Jonkers W."/>
            <person name="O'Donnell K."/>
            <person name="Ploetz R."/>
            <person name="Steinberg C."/>
            <person name="Schwartz D.C."/>
            <person name="VanEtten H."/>
            <person name="Zhou S."/>
            <person name="Young S.K."/>
            <person name="Zeng Q."/>
            <person name="Gargeya S."/>
            <person name="Fitzgerald M."/>
            <person name="Abouelleil A."/>
            <person name="Alvarado L."/>
            <person name="Chapman S.B."/>
            <person name="Gainer-Dewar J."/>
            <person name="Goldberg J."/>
            <person name="Griggs A."/>
            <person name="Gujja S."/>
            <person name="Hansen M."/>
            <person name="Howarth C."/>
            <person name="Imamovic A."/>
            <person name="Ireland A."/>
            <person name="Larimer J."/>
            <person name="McCowan C."/>
            <person name="Murphy C."/>
            <person name="Pearson M."/>
            <person name="Poon T.W."/>
            <person name="Priest M."/>
            <person name="Roberts A."/>
            <person name="Saif S."/>
            <person name="Shea T."/>
            <person name="Sykes S."/>
            <person name="Wortman J."/>
            <person name="Nusbaum C."/>
            <person name="Birren B."/>
        </authorList>
    </citation>
    <scope>NUCLEOTIDE SEQUENCE</scope>
    <source>
        <strain evidence="2">HDV247</strain>
    </source>
</reference>
<dbReference type="Proteomes" id="UP000030751">
    <property type="component" value="Unassembled WGS sequence"/>
</dbReference>
<evidence type="ECO:0000313" key="2">
    <source>
        <dbReference type="EMBL" id="EXA29937.1"/>
    </source>
</evidence>
<gene>
    <name evidence="2" type="ORF">FOVG_18616</name>
</gene>
<proteinExistence type="predicted"/>